<keyword evidence="9" id="KW-1185">Reference proteome</keyword>
<dbReference type="Proteomes" id="UP000231693">
    <property type="component" value="Unassembled WGS sequence"/>
</dbReference>
<evidence type="ECO:0000256" key="1">
    <source>
        <dbReference type="ARBA" id="ARBA00004651"/>
    </source>
</evidence>
<dbReference type="PANTHER" id="PTHR33884:SF3">
    <property type="entry name" value="UPF0410 PROTEIN YMGE"/>
    <property type="match status" value="1"/>
</dbReference>
<sequence>MGFLAFVILGLIAGLIARAILPGKQTGSLLVTLLLGVLGAFLGGWIGSQLFGGGLEEFFDIKTWLLAILGSVIVLGVYGAIRHRSHA</sequence>
<keyword evidence="5 7" id="KW-1133">Transmembrane helix</keyword>
<accession>A0A2M9CD04</accession>
<dbReference type="EMBL" id="PGFE01000005">
    <property type="protein sequence ID" value="PJJ69244.1"/>
    <property type="molecule type" value="Genomic_DNA"/>
</dbReference>
<protein>
    <submittedName>
        <fullName evidence="8">Putative membrane protein YeaQ/YmgE (Transglycosylase-associated protein family)</fullName>
    </submittedName>
</protein>
<keyword evidence="6 7" id="KW-0472">Membrane</keyword>
<proteinExistence type="inferred from homology"/>
<dbReference type="PANTHER" id="PTHR33884">
    <property type="entry name" value="UPF0410 PROTEIN YMGE"/>
    <property type="match status" value="1"/>
</dbReference>
<evidence type="ECO:0000256" key="4">
    <source>
        <dbReference type="ARBA" id="ARBA00022692"/>
    </source>
</evidence>
<comment type="similarity">
    <text evidence="2">Belongs to the UPF0410 family.</text>
</comment>
<feature type="transmembrane region" description="Helical" evidence="7">
    <location>
        <begin position="63"/>
        <end position="81"/>
    </location>
</feature>
<dbReference type="RefSeq" id="WP_100423852.1">
    <property type="nucleotide sequence ID" value="NZ_BOOX01000005.1"/>
</dbReference>
<evidence type="ECO:0000256" key="7">
    <source>
        <dbReference type="SAM" id="Phobius"/>
    </source>
</evidence>
<evidence type="ECO:0000313" key="9">
    <source>
        <dbReference type="Proteomes" id="UP000231693"/>
    </source>
</evidence>
<evidence type="ECO:0000256" key="2">
    <source>
        <dbReference type="ARBA" id="ARBA00011006"/>
    </source>
</evidence>
<evidence type="ECO:0000256" key="6">
    <source>
        <dbReference type="ARBA" id="ARBA00023136"/>
    </source>
</evidence>
<name>A0A2M9CD04_9CELL</name>
<comment type="caution">
    <text evidence="8">The sequence shown here is derived from an EMBL/GenBank/DDBJ whole genome shotgun (WGS) entry which is preliminary data.</text>
</comment>
<comment type="subcellular location">
    <subcellularLocation>
        <location evidence="1">Cell membrane</location>
        <topology evidence="1">Multi-pass membrane protein</topology>
    </subcellularLocation>
</comment>
<dbReference type="InterPro" id="IPR007341">
    <property type="entry name" value="Transgly_assoc"/>
</dbReference>
<dbReference type="GO" id="GO:0005886">
    <property type="term" value="C:plasma membrane"/>
    <property type="evidence" value="ECO:0007669"/>
    <property type="project" value="UniProtKB-SubCell"/>
</dbReference>
<keyword evidence="4 7" id="KW-0812">Transmembrane</keyword>
<keyword evidence="3" id="KW-1003">Cell membrane</keyword>
<dbReference type="AlphaFoldDB" id="A0A2M9CD04"/>
<evidence type="ECO:0000256" key="3">
    <source>
        <dbReference type="ARBA" id="ARBA00022475"/>
    </source>
</evidence>
<organism evidence="8 9">
    <name type="scientific">Sediminihabitans luteus</name>
    <dbReference type="NCBI Taxonomy" id="1138585"/>
    <lineage>
        <taxon>Bacteria</taxon>
        <taxon>Bacillati</taxon>
        <taxon>Actinomycetota</taxon>
        <taxon>Actinomycetes</taxon>
        <taxon>Micrococcales</taxon>
        <taxon>Cellulomonadaceae</taxon>
        <taxon>Sediminihabitans</taxon>
    </lineage>
</organism>
<evidence type="ECO:0000313" key="8">
    <source>
        <dbReference type="EMBL" id="PJJ69244.1"/>
    </source>
</evidence>
<feature type="transmembrane region" description="Helical" evidence="7">
    <location>
        <begin position="29"/>
        <end position="51"/>
    </location>
</feature>
<gene>
    <name evidence="8" type="ORF">CLV28_2707</name>
</gene>
<reference evidence="8 9" key="1">
    <citation type="submission" date="2017-11" db="EMBL/GenBank/DDBJ databases">
        <title>Genomic Encyclopedia of Archaeal and Bacterial Type Strains, Phase II (KMG-II): From Individual Species to Whole Genera.</title>
        <authorList>
            <person name="Goeker M."/>
        </authorList>
    </citation>
    <scope>NUCLEOTIDE SEQUENCE [LARGE SCALE GENOMIC DNA]</scope>
    <source>
        <strain evidence="8 9">DSM 25478</strain>
    </source>
</reference>
<evidence type="ECO:0000256" key="5">
    <source>
        <dbReference type="ARBA" id="ARBA00022989"/>
    </source>
</evidence>
<dbReference type="Pfam" id="PF04226">
    <property type="entry name" value="Transgly_assoc"/>
    <property type="match status" value="1"/>
</dbReference>
<dbReference type="OrthoDB" id="4568405at2"/>